<evidence type="ECO:0000313" key="2">
    <source>
        <dbReference type="Proteomes" id="UP001249851"/>
    </source>
</evidence>
<reference evidence="1" key="2">
    <citation type="journal article" date="2023" name="Science">
        <title>Genomic signatures of disease resistance in endangered staghorn corals.</title>
        <authorList>
            <person name="Vollmer S.V."/>
            <person name="Selwyn J.D."/>
            <person name="Despard B.A."/>
            <person name="Roesel C.L."/>
        </authorList>
    </citation>
    <scope>NUCLEOTIDE SEQUENCE</scope>
    <source>
        <strain evidence="1">K2</strain>
    </source>
</reference>
<sequence length="209" mass="24039">MLILPKQARFGDLPRNVSRCISVCTRFRYLSGEGVSVSTFGCLSGKTTKLNSPFSSEQVFKLRNVCPLSTKAENYVKKGKSDRFLRESASLAPISGQFTSLFINADPTTLQLPYLSCKRDERAWTKGCYVGTWFHICWTICGMGFRALDWGMNWTFMRRRWNSNIRRVVVFAEVKNTEWTDAHDIQLAREVLVSEPFRFKPRTVERGKV</sequence>
<dbReference type="Proteomes" id="UP001249851">
    <property type="component" value="Unassembled WGS sequence"/>
</dbReference>
<dbReference type="AlphaFoldDB" id="A0AAD9QMU5"/>
<reference evidence="1" key="1">
    <citation type="journal article" date="2023" name="G3 (Bethesda)">
        <title>Whole genome assembly and annotation of the endangered Caribbean coral Acropora cervicornis.</title>
        <authorList>
            <person name="Selwyn J.D."/>
            <person name="Vollmer S.V."/>
        </authorList>
    </citation>
    <scope>NUCLEOTIDE SEQUENCE</scope>
    <source>
        <strain evidence="1">K2</strain>
    </source>
</reference>
<organism evidence="1 2">
    <name type="scientific">Acropora cervicornis</name>
    <name type="common">Staghorn coral</name>
    <dbReference type="NCBI Taxonomy" id="6130"/>
    <lineage>
        <taxon>Eukaryota</taxon>
        <taxon>Metazoa</taxon>
        <taxon>Cnidaria</taxon>
        <taxon>Anthozoa</taxon>
        <taxon>Hexacorallia</taxon>
        <taxon>Scleractinia</taxon>
        <taxon>Astrocoeniina</taxon>
        <taxon>Acroporidae</taxon>
        <taxon>Acropora</taxon>
    </lineage>
</organism>
<proteinExistence type="predicted"/>
<comment type="caution">
    <text evidence="1">The sequence shown here is derived from an EMBL/GenBank/DDBJ whole genome shotgun (WGS) entry which is preliminary data.</text>
</comment>
<name>A0AAD9QMU5_ACRCE</name>
<evidence type="ECO:0000313" key="1">
    <source>
        <dbReference type="EMBL" id="KAK2564224.1"/>
    </source>
</evidence>
<dbReference type="EMBL" id="JARQWQ010000023">
    <property type="protein sequence ID" value="KAK2564224.1"/>
    <property type="molecule type" value="Genomic_DNA"/>
</dbReference>
<accession>A0AAD9QMU5</accession>
<protein>
    <submittedName>
        <fullName evidence="1">Uncharacterized protein</fullName>
    </submittedName>
</protein>
<keyword evidence="2" id="KW-1185">Reference proteome</keyword>
<gene>
    <name evidence="1" type="ORF">P5673_012471</name>
</gene>